<dbReference type="Pfam" id="PF13149">
    <property type="entry name" value="Mfa_like_1"/>
    <property type="match status" value="1"/>
</dbReference>
<gene>
    <name evidence="2" type="ORF">H8S64_10745</name>
</gene>
<keyword evidence="3" id="KW-1185">Reference proteome</keyword>
<comment type="caution">
    <text evidence="2">The sequence shown here is derived from an EMBL/GenBank/DDBJ whole genome shotgun (WGS) entry which is preliminary data.</text>
</comment>
<feature type="chain" id="PRO_5045124747" evidence="1">
    <location>
        <begin position="22"/>
        <end position="328"/>
    </location>
</feature>
<accession>A0ABR7D0V3</accession>
<keyword evidence="1" id="KW-0732">Signal</keyword>
<evidence type="ECO:0000256" key="1">
    <source>
        <dbReference type="SAM" id="SignalP"/>
    </source>
</evidence>
<dbReference type="EMBL" id="JACOOH010000004">
    <property type="protein sequence ID" value="MBC5621576.1"/>
    <property type="molecule type" value="Genomic_DNA"/>
</dbReference>
<dbReference type="Proteomes" id="UP000646484">
    <property type="component" value="Unassembled WGS sequence"/>
</dbReference>
<dbReference type="InterPro" id="IPR025049">
    <property type="entry name" value="Mfa-like_1"/>
</dbReference>
<name>A0ABR7D0V3_9BACT</name>
<proteinExistence type="predicted"/>
<evidence type="ECO:0000313" key="2">
    <source>
        <dbReference type="EMBL" id="MBC5621576.1"/>
    </source>
</evidence>
<feature type="signal peptide" evidence="1">
    <location>
        <begin position="1"/>
        <end position="21"/>
    </location>
</feature>
<evidence type="ECO:0000313" key="3">
    <source>
        <dbReference type="Proteomes" id="UP000646484"/>
    </source>
</evidence>
<sequence>MKKMIFSLLAIAAMTSCTTTSEDEIDPNAPVEIKLSAGIGMVEATGRAAIPSTLTSDLNVFFARATDAATADWATGTTELFAKINKSDSKISFYSEAGRTTPNPQYYNSDATLKSHLIGYHVGEAVKGNLTNGKIAITIDGGDDIMATASQSKDKTSTFESFTFNHLLSQLSINIQSASGIPVSNIQNTFGKITKIEILEQPTTLELTLGATPALSVTTPPTTTALFTITPTTEQEITATATVVGSEVMVFSNTELGKTATPIKLKIYTTIFTDDGLTINATIDGGSSGLEVGKKYTITLTFSLSEVQPSATIEAWTESTKTGAGTVE</sequence>
<organism evidence="2 3">
    <name type="scientific">Butyricimonas hominis</name>
    <dbReference type="NCBI Taxonomy" id="2763032"/>
    <lineage>
        <taxon>Bacteria</taxon>
        <taxon>Pseudomonadati</taxon>
        <taxon>Bacteroidota</taxon>
        <taxon>Bacteroidia</taxon>
        <taxon>Bacteroidales</taxon>
        <taxon>Odoribacteraceae</taxon>
        <taxon>Butyricimonas</taxon>
    </lineage>
</organism>
<protein>
    <submittedName>
        <fullName evidence="2">Fimbrillin family protein</fullName>
    </submittedName>
</protein>
<dbReference type="Gene3D" id="2.60.40.2630">
    <property type="match status" value="1"/>
</dbReference>
<reference evidence="2 3" key="1">
    <citation type="submission" date="2020-08" db="EMBL/GenBank/DDBJ databases">
        <title>Genome public.</title>
        <authorList>
            <person name="Liu C."/>
            <person name="Sun Q."/>
        </authorList>
    </citation>
    <scope>NUCLEOTIDE SEQUENCE [LARGE SCALE GENOMIC DNA]</scope>
    <source>
        <strain evidence="2 3">NSJ-56</strain>
    </source>
</reference>
<dbReference type="RefSeq" id="WP_186976051.1">
    <property type="nucleotide sequence ID" value="NZ_JACOOH010000004.1"/>
</dbReference>
<dbReference type="PROSITE" id="PS51257">
    <property type="entry name" value="PROKAR_LIPOPROTEIN"/>
    <property type="match status" value="1"/>
</dbReference>